<dbReference type="OrthoDB" id="4169718at2"/>
<evidence type="ECO:0000256" key="1">
    <source>
        <dbReference type="ARBA" id="ARBA00007169"/>
    </source>
</evidence>
<dbReference type="KEGG" id="ssyi:EKG83_33080"/>
<evidence type="ECO:0000313" key="5">
    <source>
        <dbReference type="Proteomes" id="UP000325787"/>
    </source>
</evidence>
<dbReference type="RefSeq" id="WP_033434663.1">
    <property type="nucleotide sequence ID" value="NZ_CP034550.1"/>
</dbReference>
<name>A0A5Q0H5U2_SACSY</name>
<dbReference type="InterPro" id="IPR001031">
    <property type="entry name" value="Thioesterase"/>
</dbReference>
<dbReference type="GO" id="GO:0008610">
    <property type="term" value="P:lipid biosynthetic process"/>
    <property type="evidence" value="ECO:0007669"/>
    <property type="project" value="TreeGrafter"/>
</dbReference>
<dbReference type="Pfam" id="PF00975">
    <property type="entry name" value="Thioesterase"/>
    <property type="match status" value="1"/>
</dbReference>
<dbReference type="EMBL" id="CP034550">
    <property type="protein sequence ID" value="QFZ21588.1"/>
    <property type="molecule type" value="Genomic_DNA"/>
</dbReference>
<dbReference type="Proteomes" id="UP000325787">
    <property type="component" value="Chromosome"/>
</dbReference>
<evidence type="ECO:0000313" key="4">
    <source>
        <dbReference type="EMBL" id="QFZ21588.1"/>
    </source>
</evidence>
<gene>
    <name evidence="4" type="ORF">EKG83_33080</name>
</gene>
<dbReference type="PANTHER" id="PTHR11487:SF0">
    <property type="entry name" value="S-ACYL FATTY ACID SYNTHASE THIOESTERASE, MEDIUM CHAIN"/>
    <property type="match status" value="1"/>
</dbReference>
<dbReference type="SMART" id="SM00824">
    <property type="entry name" value="PKS_TE"/>
    <property type="match status" value="1"/>
</dbReference>
<keyword evidence="5" id="KW-1185">Reference proteome</keyword>
<reference evidence="5" key="1">
    <citation type="journal article" date="2021" name="Curr. Microbiol.">
        <title>Complete genome of nocamycin-producing strain Saccharothrix syringae NRRL B-16468 reveals the biosynthetic potential for secondary metabolites.</title>
        <authorList>
            <person name="Mo X."/>
            <person name="Yang S."/>
        </authorList>
    </citation>
    <scope>NUCLEOTIDE SEQUENCE [LARGE SCALE GENOMIC DNA]</scope>
    <source>
        <strain evidence="5">ATCC 51364 / DSM 43886 / JCM 6844 / KCTC 9398 / NBRC 14523 / NRRL B-16468 / INA 2240</strain>
    </source>
</reference>
<dbReference type="GO" id="GO:0016787">
    <property type="term" value="F:hydrolase activity"/>
    <property type="evidence" value="ECO:0007669"/>
    <property type="project" value="UniProtKB-KW"/>
</dbReference>
<sequence length="249" mass="27171">MTAPTTTGPWLRRFQPTAQAPVRLVCFPHAGGSASYFVPLAKAHAPGVDVLAVQYPGRQDRRGDPAVPSITELAEHLVPELLPWTDRPFAFFGHSMGATLAFEVTRRLEARGVAPVRLFASARRGPTTFRGDRLHLLGDQALLAELQALGGTDFRLVDQDILSMVLPALRADYQAVETYEFAPGPRLRTPITVLIGDADPKVSLEEARTWEQHTEGGFELEVFPGGHFYLTEHAAAVNALIADRLSGAR</sequence>
<dbReference type="Gene3D" id="3.40.50.1820">
    <property type="entry name" value="alpha/beta hydrolase"/>
    <property type="match status" value="1"/>
</dbReference>
<accession>A0A5Q0H5U2</accession>
<dbReference type="InterPro" id="IPR029058">
    <property type="entry name" value="AB_hydrolase_fold"/>
</dbReference>
<keyword evidence="2" id="KW-0378">Hydrolase</keyword>
<dbReference type="InterPro" id="IPR012223">
    <property type="entry name" value="TEII"/>
</dbReference>
<dbReference type="InterPro" id="IPR020802">
    <property type="entry name" value="TesA-like"/>
</dbReference>
<dbReference type="SUPFAM" id="SSF53474">
    <property type="entry name" value="alpha/beta-Hydrolases"/>
    <property type="match status" value="1"/>
</dbReference>
<organism evidence="4 5">
    <name type="scientific">Saccharothrix syringae</name>
    <name type="common">Nocardiopsis syringae</name>
    <dbReference type="NCBI Taxonomy" id="103733"/>
    <lineage>
        <taxon>Bacteria</taxon>
        <taxon>Bacillati</taxon>
        <taxon>Actinomycetota</taxon>
        <taxon>Actinomycetes</taxon>
        <taxon>Pseudonocardiales</taxon>
        <taxon>Pseudonocardiaceae</taxon>
        <taxon>Saccharothrix</taxon>
    </lineage>
</organism>
<dbReference type="PANTHER" id="PTHR11487">
    <property type="entry name" value="THIOESTERASE"/>
    <property type="match status" value="1"/>
</dbReference>
<proteinExistence type="inferred from homology"/>
<comment type="similarity">
    <text evidence="1">Belongs to the thioesterase family.</text>
</comment>
<evidence type="ECO:0000259" key="3">
    <source>
        <dbReference type="SMART" id="SM00824"/>
    </source>
</evidence>
<dbReference type="AlphaFoldDB" id="A0A5Q0H5U2"/>
<protein>
    <submittedName>
        <fullName evidence="4">Thioesterase</fullName>
    </submittedName>
</protein>
<evidence type="ECO:0000256" key="2">
    <source>
        <dbReference type="ARBA" id="ARBA00022801"/>
    </source>
</evidence>
<feature type="domain" description="Thioesterase TesA-like" evidence="3">
    <location>
        <begin position="25"/>
        <end position="245"/>
    </location>
</feature>